<organism evidence="11 12">
    <name type="scientific">Chrysochromulina tobinii</name>
    <dbReference type="NCBI Taxonomy" id="1460289"/>
    <lineage>
        <taxon>Eukaryota</taxon>
        <taxon>Haptista</taxon>
        <taxon>Haptophyta</taxon>
        <taxon>Prymnesiophyceae</taxon>
        <taxon>Prymnesiales</taxon>
        <taxon>Chrysochromulinaceae</taxon>
        <taxon>Chrysochromulina</taxon>
    </lineage>
</organism>
<proteinExistence type="inferred from homology"/>
<dbReference type="PRINTS" id="PR00411">
    <property type="entry name" value="PNDRDTASEI"/>
</dbReference>
<dbReference type="FunFam" id="3.30.390.30:FF:000003">
    <property type="entry name" value="Glutathione reductase"/>
    <property type="match status" value="1"/>
</dbReference>
<evidence type="ECO:0000256" key="3">
    <source>
        <dbReference type="ARBA" id="ARBA00012607"/>
    </source>
</evidence>
<feature type="domain" description="FAD/NAD(P)-binding" evidence="10">
    <location>
        <begin position="30"/>
        <end position="266"/>
    </location>
</feature>
<evidence type="ECO:0000313" key="11">
    <source>
        <dbReference type="EMBL" id="KOO52849.1"/>
    </source>
</evidence>
<protein>
    <recommendedName>
        <fullName evidence="3">glutathione-disulfide reductase</fullName>
        <ecNumber evidence="3">1.8.1.7</ecNumber>
    </recommendedName>
</protein>
<dbReference type="InterPro" id="IPR023753">
    <property type="entry name" value="FAD/NAD-binding_dom"/>
</dbReference>
<keyword evidence="6" id="KW-0560">Oxidoreductase</keyword>
<keyword evidence="5" id="KW-0274">FAD</keyword>
<name>A0A0M0LP81_9EUKA</name>
<sequence length="423" mass="45145">MFNAATIQEMIHQAAGYGFTVGDVSFDLASLKAKRDAYVKRLNGIYAGNLEKSGITSITGDACFVGPKEVRVGDKTYSGDHVLIAVGGKPTMPEIPGIELAIDSNGFFDLEAVPKRCAVIGSGYIAVELAGILQLLGSKVDLVIRGDRPLRNMEKDVVDLLVDEMKGCGVTLVQGEVASLKGSANGLKAFQLTNGQSLEGYDCVLFAIGRTPVTESLNLQSAGVKTTSRHEVVVDPAQRTSAADVYAVGDIITGAVQLTPVAIAAGRLLSDRLFGGVPEAETIMDYEQIPTVVFSHPPIATMGLTEEQAVEKYGKDAVTVHRSTWVNMMYSREFLVDGQTQPKTRAKLVCVGKEQRVIGLHMIGMAVDEILQGFGVAMKMGATKADFDSVVALHPTSAEELVTIPPWQAKYKVAPPANAKVLF</sequence>
<dbReference type="Proteomes" id="UP000037460">
    <property type="component" value="Unassembled WGS sequence"/>
</dbReference>
<dbReference type="PRINTS" id="PR00368">
    <property type="entry name" value="FADPNR"/>
</dbReference>
<dbReference type="EMBL" id="JWZX01000480">
    <property type="protein sequence ID" value="KOO52849.1"/>
    <property type="molecule type" value="Genomic_DNA"/>
</dbReference>
<dbReference type="Gene3D" id="3.50.50.60">
    <property type="entry name" value="FAD/NAD(P)-binding domain"/>
    <property type="match status" value="2"/>
</dbReference>
<evidence type="ECO:0000256" key="6">
    <source>
        <dbReference type="ARBA" id="ARBA00023002"/>
    </source>
</evidence>
<reference evidence="12" key="1">
    <citation type="journal article" date="2015" name="PLoS Genet.">
        <title>Genome Sequence and Transcriptome Analyses of Chrysochromulina tobin: Metabolic Tools for Enhanced Algal Fitness in the Prominent Order Prymnesiales (Haptophyceae).</title>
        <authorList>
            <person name="Hovde B.T."/>
            <person name="Deodato C.R."/>
            <person name="Hunsperger H.M."/>
            <person name="Ryken S.A."/>
            <person name="Yost W."/>
            <person name="Jha R.K."/>
            <person name="Patterson J."/>
            <person name="Monnat R.J. Jr."/>
            <person name="Barlow S.B."/>
            <person name="Starkenburg S.R."/>
            <person name="Cattolico R.A."/>
        </authorList>
    </citation>
    <scope>NUCLEOTIDE SEQUENCE</scope>
    <source>
        <strain evidence="12">CCMP291</strain>
    </source>
</reference>
<evidence type="ECO:0000256" key="2">
    <source>
        <dbReference type="ARBA" id="ARBA00007532"/>
    </source>
</evidence>
<keyword evidence="12" id="KW-1185">Reference proteome</keyword>
<keyword evidence="7" id="KW-1015">Disulfide bond</keyword>
<evidence type="ECO:0000256" key="7">
    <source>
        <dbReference type="ARBA" id="ARBA00023157"/>
    </source>
</evidence>
<dbReference type="GO" id="GO:0034599">
    <property type="term" value="P:cellular response to oxidative stress"/>
    <property type="evidence" value="ECO:0007669"/>
    <property type="project" value="TreeGrafter"/>
</dbReference>
<comment type="similarity">
    <text evidence="2">Belongs to the class-I pyridine nucleotide-disulfide oxidoreductase family.</text>
</comment>
<evidence type="ECO:0000259" key="9">
    <source>
        <dbReference type="Pfam" id="PF02852"/>
    </source>
</evidence>
<comment type="caution">
    <text evidence="11">The sequence shown here is derived from an EMBL/GenBank/DDBJ whole genome shotgun (WGS) entry which is preliminary data.</text>
</comment>
<dbReference type="GO" id="GO:0005739">
    <property type="term" value="C:mitochondrion"/>
    <property type="evidence" value="ECO:0007669"/>
    <property type="project" value="TreeGrafter"/>
</dbReference>
<dbReference type="Pfam" id="PF02852">
    <property type="entry name" value="Pyr_redox_dim"/>
    <property type="match status" value="1"/>
</dbReference>
<dbReference type="InterPro" id="IPR046952">
    <property type="entry name" value="GSHR/TRXR-like"/>
</dbReference>
<dbReference type="GO" id="GO:0050660">
    <property type="term" value="F:flavin adenine dinucleotide binding"/>
    <property type="evidence" value="ECO:0007669"/>
    <property type="project" value="InterPro"/>
</dbReference>
<dbReference type="SUPFAM" id="SSF55424">
    <property type="entry name" value="FAD/NAD-linked reductases, dimerisation (C-terminal) domain"/>
    <property type="match status" value="1"/>
</dbReference>
<dbReference type="OrthoDB" id="5956163at2759"/>
<dbReference type="GO" id="GO:0004362">
    <property type="term" value="F:glutathione-disulfide reductase (NADPH) activity"/>
    <property type="evidence" value="ECO:0007669"/>
    <property type="project" value="UniProtKB-EC"/>
</dbReference>
<dbReference type="PANTHER" id="PTHR42737:SF2">
    <property type="entry name" value="GLUTATHIONE REDUCTASE"/>
    <property type="match status" value="1"/>
</dbReference>
<dbReference type="GO" id="GO:0005829">
    <property type="term" value="C:cytosol"/>
    <property type="evidence" value="ECO:0007669"/>
    <property type="project" value="TreeGrafter"/>
</dbReference>
<dbReference type="Pfam" id="PF07992">
    <property type="entry name" value="Pyr_redox_2"/>
    <property type="match status" value="1"/>
</dbReference>
<accession>A0A0M0LP81</accession>
<dbReference type="PANTHER" id="PTHR42737">
    <property type="entry name" value="GLUTATHIONE REDUCTASE"/>
    <property type="match status" value="1"/>
</dbReference>
<comment type="cofactor">
    <cofactor evidence="1">
        <name>FAD</name>
        <dbReference type="ChEBI" id="CHEBI:57692"/>
    </cofactor>
</comment>
<keyword evidence="4" id="KW-0285">Flavoprotein</keyword>
<evidence type="ECO:0000256" key="4">
    <source>
        <dbReference type="ARBA" id="ARBA00022630"/>
    </source>
</evidence>
<dbReference type="InterPro" id="IPR016156">
    <property type="entry name" value="FAD/NAD-linked_Rdtase_dimer_sf"/>
</dbReference>
<dbReference type="Gene3D" id="3.30.390.30">
    <property type="match status" value="1"/>
</dbReference>
<gene>
    <name evidence="11" type="ORF">Ctob_011894</name>
</gene>
<dbReference type="SUPFAM" id="SSF51905">
    <property type="entry name" value="FAD/NAD(P)-binding domain"/>
    <property type="match status" value="1"/>
</dbReference>
<dbReference type="InterPro" id="IPR036188">
    <property type="entry name" value="FAD/NAD-bd_sf"/>
</dbReference>
<dbReference type="GO" id="GO:0006749">
    <property type="term" value="P:glutathione metabolic process"/>
    <property type="evidence" value="ECO:0007669"/>
    <property type="project" value="TreeGrafter"/>
</dbReference>
<evidence type="ECO:0000256" key="1">
    <source>
        <dbReference type="ARBA" id="ARBA00001974"/>
    </source>
</evidence>
<feature type="domain" description="Pyridine nucleotide-disulphide oxidoreductase dimerisation" evidence="9">
    <location>
        <begin position="289"/>
        <end position="403"/>
    </location>
</feature>
<keyword evidence="8" id="KW-0676">Redox-active center</keyword>
<evidence type="ECO:0000313" key="12">
    <source>
        <dbReference type="Proteomes" id="UP000037460"/>
    </source>
</evidence>
<evidence type="ECO:0000256" key="5">
    <source>
        <dbReference type="ARBA" id="ARBA00022827"/>
    </source>
</evidence>
<dbReference type="InterPro" id="IPR004099">
    <property type="entry name" value="Pyr_nucl-diS_OxRdtase_dimer"/>
</dbReference>
<dbReference type="EC" id="1.8.1.7" evidence="3"/>
<evidence type="ECO:0000256" key="8">
    <source>
        <dbReference type="ARBA" id="ARBA00023284"/>
    </source>
</evidence>
<dbReference type="AlphaFoldDB" id="A0A0M0LP81"/>
<evidence type="ECO:0000259" key="10">
    <source>
        <dbReference type="Pfam" id="PF07992"/>
    </source>
</evidence>
<dbReference type="GO" id="GO:0045454">
    <property type="term" value="P:cell redox homeostasis"/>
    <property type="evidence" value="ECO:0007669"/>
    <property type="project" value="InterPro"/>
</dbReference>